<dbReference type="OrthoDB" id="2412901at2759"/>
<name>A0A9N9ERN4_9GLOM</name>
<dbReference type="EMBL" id="CAJVPL010012731">
    <property type="protein sequence ID" value="CAG8687021.1"/>
    <property type="molecule type" value="Genomic_DNA"/>
</dbReference>
<keyword evidence="2" id="KW-1185">Reference proteome</keyword>
<reference evidence="1" key="1">
    <citation type="submission" date="2021-06" db="EMBL/GenBank/DDBJ databases">
        <authorList>
            <person name="Kallberg Y."/>
            <person name="Tangrot J."/>
            <person name="Rosling A."/>
        </authorList>
    </citation>
    <scope>NUCLEOTIDE SEQUENCE</scope>
    <source>
        <strain evidence="1">MT106</strain>
    </source>
</reference>
<proteinExistence type="predicted"/>
<gene>
    <name evidence="1" type="ORF">AGERDE_LOCUS12955</name>
</gene>
<evidence type="ECO:0000313" key="1">
    <source>
        <dbReference type="EMBL" id="CAG8687021.1"/>
    </source>
</evidence>
<dbReference type="Proteomes" id="UP000789831">
    <property type="component" value="Unassembled WGS sequence"/>
</dbReference>
<sequence length="118" mass="13719">ELNFLVASNKNLESLYLNDTEWNDIDSIIELLEPMFKATKILSSSTYPTISDIRLTFKGLLQHIENYMNNHTEKECMMAESIRKKLADYWNLFDDPTTISTILDSRSKLLLQLKKKAT</sequence>
<evidence type="ECO:0000313" key="2">
    <source>
        <dbReference type="Proteomes" id="UP000789831"/>
    </source>
</evidence>
<dbReference type="AlphaFoldDB" id="A0A9N9ERN4"/>
<protein>
    <submittedName>
        <fullName evidence="1">5504_t:CDS:1</fullName>
    </submittedName>
</protein>
<accession>A0A9N9ERN4</accession>
<comment type="caution">
    <text evidence="1">The sequence shown here is derived from an EMBL/GenBank/DDBJ whole genome shotgun (WGS) entry which is preliminary data.</text>
</comment>
<organism evidence="1 2">
    <name type="scientific">Ambispora gerdemannii</name>
    <dbReference type="NCBI Taxonomy" id="144530"/>
    <lineage>
        <taxon>Eukaryota</taxon>
        <taxon>Fungi</taxon>
        <taxon>Fungi incertae sedis</taxon>
        <taxon>Mucoromycota</taxon>
        <taxon>Glomeromycotina</taxon>
        <taxon>Glomeromycetes</taxon>
        <taxon>Archaeosporales</taxon>
        <taxon>Ambisporaceae</taxon>
        <taxon>Ambispora</taxon>
    </lineage>
</organism>
<feature type="non-terminal residue" evidence="1">
    <location>
        <position position="1"/>
    </location>
</feature>
<dbReference type="InterPro" id="IPR012337">
    <property type="entry name" value="RNaseH-like_sf"/>
</dbReference>
<dbReference type="SUPFAM" id="SSF53098">
    <property type="entry name" value="Ribonuclease H-like"/>
    <property type="match status" value="1"/>
</dbReference>